<dbReference type="PANTHER" id="PTHR43605:SF10">
    <property type="entry name" value="ACYL-COA SYNTHETASE MEDIUM CHAIN FAMILY MEMBER 3"/>
    <property type="match status" value="1"/>
</dbReference>
<keyword evidence="4" id="KW-0067">ATP-binding</keyword>
<evidence type="ECO:0000256" key="5">
    <source>
        <dbReference type="SAM" id="MobiDB-lite"/>
    </source>
</evidence>
<dbReference type="Gene3D" id="3.30.300.30">
    <property type="match status" value="1"/>
</dbReference>
<evidence type="ECO:0000313" key="9">
    <source>
        <dbReference type="Proteomes" id="UP000766550"/>
    </source>
</evidence>
<reference evidence="8 9" key="1">
    <citation type="submission" date="2021-06" db="EMBL/GenBank/DDBJ databases">
        <title>New haloarchaea isolates fom saline soil.</title>
        <authorList>
            <person name="Duran-Viseras A."/>
            <person name="Sanchez-Porro C.S."/>
            <person name="Ventosa A."/>
        </authorList>
    </citation>
    <scope>NUCLEOTIDE SEQUENCE [LARGE SCALE GENOMIC DNA]</scope>
    <source>
        <strain evidence="8 9">JCM 183640</strain>
    </source>
</reference>
<evidence type="ECO:0000259" key="7">
    <source>
        <dbReference type="Pfam" id="PF13193"/>
    </source>
</evidence>
<dbReference type="InterPro" id="IPR051087">
    <property type="entry name" value="Mitochondrial_ACSM"/>
</dbReference>
<evidence type="ECO:0000259" key="6">
    <source>
        <dbReference type="Pfam" id="PF00501"/>
    </source>
</evidence>
<dbReference type="EMBL" id="JAHQXF010000003">
    <property type="protein sequence ID" value="MBV0926129.1"/>
    <property type="molecule type" value="Genomic_DNA"/>
</dbReference>
<dbReference type="InterPro" id="IPR025110">
    <property type="entry name" value="AMP-bd_C"/>
</dbReference>
<keyword evidence="3" id="KW-0547">Nucleotide-binding</keyword>
<feature type="domain" description="AMP-binding enzyme C-terminal" evidence="7">
    <location>
        <begin position="473"/>
        <end position="551"/>
    </location>
</feature>
<keyword evidence="2" id="KW-0436">Ligase</keyword>
<evidence type="ECO:0000256" key="3">
    <source>
        <dbReference type="ARBA" id="ARBA00022741"/>
    </source>
</evidence>
<dbReference type="RefSeq" id="WP_162318671.1">
    <property type="nucleotide sequence ID" value="NZ_JAHQXF010000003.1"/>
</dbReference>
<dbReference type="PANTHER" id="PTHR43605">
    <property type="entry name" value="ACYL-COENZYME A SYNTHETASE"/>
    <property type="match status" value="1"/>
</dbReference>
<dbReference type="InterPro" id="IPR000873">
    <property type="entry name" value="AMP-dep_synth/lig_dom"/>
</dbReference>
<organism evidence="8 9">
    <name type="scientific">Haloarcula limicola</name>
    <dbReference type="NCBI Taxonomy" id="1429915"/>
    <lineage>
        <taxon>Archaea</taxon>
        <taxon>Methanobacteriati</taxon>
        <taxon>Methanobacteriota</taxon>
        <taxon>Stenosarchaea group</taxon>
        <taxon>Halobacteria</taxon>
        <taxon>Halobacteriales</taxon>
        <taxon>Haloarculaceae</taxon>
        <taxon>Haloarcula</taxon>
    </lineage>
</organism>
<comment type="caution">
    <text evidence="8">The sequence shown here is derived from an EMBL/GenBank/DDBJ whole genome shotgun (WGS) entry which is preliminary data.</text>
</comment>
<accession>A0A8J8C6E5</accession>
<dbReference type="Proteomes" id="UP000766550">
    <property type="component" value="Unassembled WGS sequence"/>
</dbReference>
<dbReference type="InterPro" id="IPR042099">
    <property type="entry name" value="ANL_N_sf"/>
</dbReference>
<dbReference type="Pfam" id="PF13193">
    <property type="entry name" value="AMP-binding_C"/>
    <property type="match status" value="1"/>
</dbReference>
<keyword evidence="9" id="KW-1185">Reference proteome</keyword>
<proteinExistence type="inferred from homology"/>
<evidence type="ECO:0000256" key="4">
    <source>
        <dbReference type="ARBA" id="ARBA00022840"/>
    </source>
</evidence>
<dbReference type="PROSITE" id="PS00455">
    <property type="entry name" value="AMP_BINDING"/>
    <property type="match status" value="1"/>
</dbReference>
<name>A0A8J8C6E5_9EURY</name>
<feature type="region of interest" description="Disordered" evidence="5">
    <location>
        <begin position="530"/>
        <end position="571"/>
    </location>
</feature>
<dbReference type="GO" id="GO:0016405">
    <property type="term" value="F:CoA-ligase activity"/>
    <property type="evidence" value="ECO:0007669"/>
    <property type="project" value="UniProtKB-ARBA"/>
</dbReference>
<gene>
    <name evidence="8" type="ORF">KTS45_18135</name>
</gene>
<dbReference type="GO" id="GO:0006637">
    <property type="term" value="P:acyl-CoA metabolic process"/>
    <property type="evidence" value="ECO:0007669"/>
    <property type="project" value="TreeGrafter"/>
</dbReference>
<dbReference type="Gene3D" id="3.40.50.12780">
    <property type="entry name" value="N-terminal domain of ligase-like"/>
    <property type="match status" value="1"/>
</dbReference>
<sequence length="571" mass="60176">MSSPWTGYELPAEPESYEELVEGFDWRIPSTYNVADHVLSGDREAVALRHVPETDGGDTHDGDGEPASVRTLSYGDLAAASTALAGRFRRAGIEAGDRVAVCLPQCPELVVSHLAVLRLGGVVVPASMLLGDEAVAHLLKHSDAAALVVDERRWEAADGVRDAAPEATVPVRVDGGDGPLGGLSAFVENREWAADSSIVETAPDDPAFVLYTSGTSSDPKGVVQGHQYLLGSLPGYHCWFGLFEAKAARAARVWTPSEWAWAGALFDVVFPTLALGGTVVSSVRRSGFDPEAALSVAGAQSVTHTFLPPTALRAIRRETDPSPADLPDLDTVMCGGEHLPPALADWAEERLGATVNESYGQTEANALVGECKRVSPGTDDGLGRPYPGHEVRVVDESGAAVPIGEIGEIAVAHPDPVVMREYLDDPAATAAVLDGDLLWTGDVGRFRDDGTLVHLGRADDLVLSAGYRVSPLEVEAALEAHPAVAGALVGSEPDPKRGERVVATVVPVESAAGDDDLSAELQSFVAKRLGKHKRPRRVEFVDALPTTRTDKTDRSGGSDEPDCSGPVDGRD</sequence>
<feature type="domain" description="AMP-dependent synthetase/ligase" evidence="6">
    <location>
        <begin position="69"/>
        <end position="423"/>
    </location>
</feature>
<comment type="similarity">
    <text evidence="1">Belongs to the ATP-dependent AMP-binding enzyme family.</text>
</comment>
<feature type="compositionally biased region" description="Basic and acidic residues" evidence="5">
    <location>
        <begin position="548"/>
        <end position="557"/>
    </location>
</feature>
<protein>
    <submittedName>
        <fullName evidence="8">AMP-binding protein</fullName>
    </submittedName>
</protein>
<dbReference type="SUPFAM" id="SSF56801">
    <property type="entry name" value="Acetyl-CoA synthetase-like"/>
    <property type="match status" value="1"/>
</dbReference>
<evidence type="ECO:0000256" key="1">
    <source>
        <dbReference type="ARBA" id="ARBA00006432"/>
    </source>
</evidence>
<dbReference type="GO" id="GO:0004321">
    <property type="term" value="F:fatty-acyl-CoA synthase activity"/>
    <property type="evidence" value="ECO:0007669"/>
    <property type="project" value="TreeGrafter"/>
</dbReference>
<dbReference type="GO" id="GO:0015645">
    <property type="term" value="F:fatty acid ligase activity"/>
    <property type="evidence" value="ECO:0007669"/>
    <property type="project" value="TreeGrafter"/>
</dbReference>
<evidence type="ECO:0000256" key="2">
    <source>
        <dbReference type="ARBA" id="ARBA00022598"/>
    </source>
</evidence>
<dbReference type="GO" id="GO:0005524">
    <property type="term" value="F:ATP binding"/>
    <property type="evidence" value="ECO:0007669"/>
    <property type="project" value="UniProtKB-KW"/>
</dbReference>
<dbReference type="GO" id="GO:0006633">
    <property type="term" value="P:fatty acid biosynthetic process"/>
    <property type="evidence" value="ECO:0007669"/>
    <property type="project" value="TreeGrafter"/>
</dbReference>
<dbReference type="AlphaFoldDB" id="A0A8J8C6E5"/>
<dbReference type="InterPro" id="IPR020845">
    <property type="entry name" value="AMP-binding_CS"/>
</dbReference>
<evidence type="ECO:0000313" key="8">
    <source>
        <dbReference type="EMBL" id="MBV0926129.1"/>
    </source>
</evidence>
<dbReference type="Pfam" id="PF00501">
    <property type="entry name" value="AMP-binding"/>
    <property type="match status" value="1"/>
</dbReference>
<dbReference type="InterPro" id="IPR045851">
    <property type="entry name" value="AMP-bd_C_sf"/>
</dbReference>
<dbReference type="OrthoDB" id="193284at2157"/>